<reference evidence="2" key="1">
    <citation type="submission" date="2015-11" db="EMBL/GenBank/DDBJ databases">
        <title>De novo transcriptome assembly of four potential Pierce s Disease insect vectors from Arizona vineyards.</title>
        <authorList>
            <person name="Tassone E.E."/>
        </authorList>
    </citation>
    <scope>NUCLEOTIDE SEQUENCE</scope>
</reference>
<gene>
    <name evidence="2" type="ORF">g.12075</name>
</gene>
<dbReference type="PANTHER" id="PTHR31340:SF3">
    <property type="entry name" value="MITOCHONDRIAL GENOME MAINTENANCE EXONUCLEASE 1"/>
    <property type="match status" value="1"/>
</dbReference>
<protein>
    <recommendedName>
        <fullName evidence="3">Mitochondrial genome maintenance exonuclease 1</fullName>
    </recommendedName>
</protein>
<accession>A0A1B6JK97</accession>
<dbReference type="GO" id="GO:0006264">
    <property type="term" value="P:mitochondrial DNA replication"/>
    <property type="evidence" value="ECO:0007669"/>
    <property type="project" value="TreeGrafter"/>
</dbReference>
<evidence type="ECO:0008006" key="3">
    <source>
        <dbReference type="Google" id="ProtNLM"/>
    </source>
</evidence>
<evidence type="ECO:0000256" key="1">
    <source>
        <dbReference type="SAM" id="SignalP"/>
    </source>
</evidence>
<name>A0A1B6JK97_9HEMI</name>
<dbReference type="GO" id="GO:0005739">
    <property type="term" value="C:mitochondrion"/>
    <property type="evidence" value="ECO:0007669"/>
    <property type="project" value="TreeGrafter"/>
</dbReference>
<proteinExistence type="predicted"/>
<feature type="signal peptide" evidence="1">
    <location>
        <begin position="1"/>
        <end position="26"/>
    </location>
</feature>
<dbReference type="GO" id="GO:0008297">
    <property type="term" value="F:single-stranded DNA exodeoxyribonuclease activity"/>
    <property type="evidence" value="ECO:0007669"/>
    <property type="project" value="TreeGrafter"/>
</dbReference>
<sequence>MLFGVSGIALFTTTLFLLQVTDNTSAEKTIKKMTTVKIKNEAVHLDPISDAIEAVIKKNNKQELLKNFLNRKNMTTEIKRTNIAIRDFNTYTIQWHAPRTRLIILSHKNLKTKCCTRKSCTKKRTHKMYKTKSKRKLRLKSTNKSKTIDNSINEINYPFEGSAKRDTFGQSTYVNPILKFSFNNTLVDSVAEFPSVTSILEETVPYRSELILSNWRQKMIHNYGEEGLHNHSEALRARGHEFHKAVRDAMLNLQIEPNCSLVTRNALKSLSWVFKGISKVAVVESAVAHPTLEYKGVVDCVAIFRKTPVLIDWKLSSKRKKTLKETYDAPVQISAYLG</sequence>
<organism evidence="2">
    <name type="scientific">Homalodisca liturata</name>
    <dbReference type="NCBI Taxonomy" id="320908"/>
    <lineage>
        <taxon>Eukaryota</taxon>
        <taxon>Metazoa</taxon>
        <taxon>Ecdysozoa</taxon>
        <taxon>Arthropoda</taxon>
        <taxon>Hexapoda</taxon>
        <taxon>Insecta</taxon>
        <taxon>Pterygota</taxon>
        <taxon>Neoptera</taxon>
        <taxon>Paraneoptera</taxon>
        <taxon>Hemiptera</taxon>
        <taxon>Auchenorrhyncha</taxon>
        <taxon>Membracoidea</taxon>
        <taxon>Cicadellidae</taxon>
        <taxon>Cicadellinae</taxon>
        <taxon>Proconiini</taxon>
        <taxon>Homalodisca</taxon>
    </lineage>
</organism>
<dbReference type="PANTHER" id="PTHR31340">
    <property type="entry name" value="MITOCHONDRIAL GENOME MAINTENANCE EXONUCLEASE 1"/>
    <property type="match status" value="1"/>
</dbReference>
<evidence type="ECO:0000313" key="2">
    <source>
        <dbReference type="EMBL" id="JAS99587.1"/>
    </source>
</evidence>
<keyword evidence="1" id="KW-0732">Signal</keyword>
<feature type="chain" id="PRO_5008585984" description="Mitochondrial genome maintenance exonuclease 1" evidence="1">
    <location>
        <begin position="27"/>
        <end position="338"/>
    </location>
</feature>
<dbReference type="AlphaFoldDB" id="A0A1B6JK97"/>
<feature type="non-terminal residue" evidence="2">
    <location>
        <position position="338"/>
    </location>
</feature>
<dbReference type="EMBL" id="GECU01008119">
    <property type="protein sequence ID" value="JAS99587.1"/>
    <property type="molecule type" value="Transcribed_RNA"/>
</dbReference>